<dbReference type="Proteomes" id="UP001189429">
    <property type="component" value="Unassembled WGS sequence"/>
</dbReference>
<dbReference type="EMBL" id="CAUYUJ010014455">
    <property type="protein sequence ID" value="CAK0841427.1"/>
    <property type="molecule type" value="Genomic_DNA"/>
</dbReference>
<feature type="compositionally biased region" description="Low complexity" evidence="1">
    <location>
        <begin position="196"/>
        <end position="206"/>
    </location>
</feature>
<dbReference type="Pfam" id="PF00856">
    <property type="entry name" value="SET"/>
    <property type="match status" value="1"/>
</dbReference>
<organism evidence="3 4">
    <name type="scientific">Prorocentrum cordatum</name>
    <dbReference type="NCBI Taxonomy" id="2364126"/>
    <lineage>
        <taxon>Eukaryota</taxon>
        <taxon>Sar</taxon>
        <taxon>Alveolata</taxon>
        <taxon>Dinophyceae</taxon>
        <taxon>Prorocentrales</taxon>
        <taxon>Prorocentraceae</taxon>
        <taxon>Prorocentrum</taxon>
    </lineage>
</organism>
<dbReference type="PROSITE" id="PS50280">
    <property type="entry name" value="SET"/>
    <property type="match status" value="1"/>
</dbReference>
<evidence type="ECO:0000313" key="4">
    <source>
        <dbReference type="Proteomes" id="UP001189429"/>
    </source>
</evidence>
<name>A0ABN9T8K5_9DINO</name>
<dbReference type="PANTHER" id="PTHR12197">
    <property type="entry name" value="HISTONE-LYSINE N-METHYLTRANSFERASE SMYD"/>
    <property type="match status" value="1"/>
</dbReference>
<dbReference type="InterPro" id="IPR046341">
    <property type="entry name" value="SET_dom_sf"/>
</dbReference>
<dbReference type="CDD" id="cd20071">
    <property type="entry name" value="SET_SMYD"/>
    <property type="match status" value="1"/>
</dbReference>
<dbReference type="PANTHER" id="PTHR12197:SF251">
    <property type="entry name" value="EG:BACR7C10.4 PROTEIN"/>
    <property type="match status" value="1"/>
</dbReference>
<accession>A0ABN9T8K5</accession>
<feature type="region of interest" description="Disordered" evidence="1">
    <location>
        <begin position="181"/>
        <end position="207"/>
    </location>
</feature>
<protein>
    <recommendedName>
        <fullName evidence="2">SET domain-containing protein</fullName>
    </recommendedName>
</protein>
<reference evidence="3" key="1">
    <citation type="submission" date="2023-10" db="EMBL/GenBank/DDBJ databases">
        <authorList>
            <person name="Chen Y."/>
            <person name="Shah S."/>
            <person name="Dougan E. K."/>
            <person name="Thang M."/>
            <person name="Chan C."/>
        </authorList>
    </citation>
    <scope>NUCLEOTIDE SEQUENCE [LARGE SCALE GENOMIC DNA]</scope>
</reference>
<dbReference type="Gene3D" id="2.170.270.10">
    <property type="entry name" value="SET domain"/>
    <property type="match status" value="1"/>
</dbReference>
<evidence type="ECO:0000259" key="2">
    <source>
        <dbReference type="PROSITE" id="PS50280"/>
    </source>
</evidence>
<sequence length="633" mass="67244">MYVCGCLHVPLRSHGKKESTRLAPTSLTNFTNDRPETVVAVLSVQDPKQWSSASVVMPLCAVRRDGDDTTVKQAAARLRVQARAYQPQQNLSRNEMQCRWRLERGPVGSAKNTVLTLDTAWNGQPTACGTVLHELRISTYPPHMECETDTTSATCKTFWTAVRRSLPVRLPSVCVAAGAVPRAPPSRRAEGGGPGSHAPGSAKPSGQYRNEFIMKNSIGAVAVSVRACRARPTREQQGKKATASVTCAVGQSLRRLREVLSLHRSYRTMMKFGAALKRALERDAQKPLDKLAVNMIDELPEHSRGAVLQMAGVEGATTEEACFSGEQLAMLRALRTNAVALPGGGAAIYATACRANHSCKPNASLVTDEGAVIRVVALRDIAPGEEVLVSYIGEGELLKPSARRRELLRRTWGFDCECPRCTGPDDTRGFVCGECGAGTLRAHAAGGAWCPCATCGAAAPAEELERVEAEWVGHVQSLRQGPLVDQIAAAMYDGLVGEAAQDPTRVPSPEGHWVAARLAGPAARQLLEQGDAPAAVAAAEFKLHFARRTLGGAASRAAAEALAVRAGAAELAGDPEAAARLYGEAVREAELLPRFANEVLATAEAGQRRLAALLAAPGRAAPVGERARVPQPA</sequence>
<comment type="caution">
    <text evidence="3">The sequence shown here is derived from an EMBL/GenBank/DDBJ whole genome shotgun (WGS) entry which is preliminary data.</text>
</comment>
<gene>
    <name evidence="3" type="ORF">PCOR1329_LOCUS36634</name>
</gene>
<dbReference type="SUPFAM" id="SSF82199">
    <property type="entry name" value="SET domain"/>
    <property type="match status" value="1"/>
</dbReference>
<proteinExistence type="predicted"/>
<dbReference type="InterPro" id="IPR050869">
    <property type="entry name" value="H3K4_H4K5_MeTrfase"/>
</dbReference>
<dbReference type="InterPro" id="IPR001214">
    <property type="entry name" value="SET_dom"/>
</dbReference>
<evidence type="ECO:0000313" key="3">
    <source>
        <dbReference type="EMBL" id="CAK0841427.1"/>
    </source>
</evidence>
<feature type="domain" description="SET" evidence="2">
    <location>
        <begin position="289"/>
        <end position="392"/>
    </location>
</feature>
<keyword evidence="4" id="KW-1185">Reference proteome</keyword>
<evidence type="ECO:0000256" key="1">
    <source>
        <dbReference type="SAM" id="MobiDB-lite"/>
    </source>
</evidence>